<dbReference type="STRING" id="63057.A0A2P5EQ98"/>
<evidence type="ECO:0000313" key="1">
    <source>
        <dbReference type="EMBL" id="PON87731.1"/>
    </source>
</evidence>
<accession>A0A2P5EQ98</accession>
<comment type="caution">
    <text evidence="1">The sequence shown here is derived from an EMBL/GenBank/DDBJ whole genome shotgun (WGS) entry which is preliminary data.</text>
</comment>
<dbReference type="AlphaFoldDB" id="A0A2P5EQ98"/>
<reference evidence="2" key="1">
    <citation type="submission" date="2016-06" db="EMBL/GenBank/DDBJ databases">
        <title>Parallel loss of symbiosis genes in relatives of nitrogen-fixing non-legume Parasponia.</title>
        <authorList>
            <person name="Van Velzen R."/>
            <person name="Holmer R."/>
            <person name="Bu F."/>
            <person name="Rutten L."/>
            <person name="Van Zeijl A."/>
            <person name="Liu W."/>
            <person name="Santuari L."/>
            <person name="Cao Q."/>
            <person name="Sharma T."/>
            <person name="Shen D."/>
            <person name="Roswanjaya Y."/>
            <person name="Wardhani T."/>
            <person name="Kalhor M.S."/>
            <person name="Jansen J."/>
            <person name="Van den Hoogen J."/>
            <person name="Gungor B."/>
            <person name="Hartog M."/>
            <person name="Hontelez J."/>
            <person name="Verver J."/>
            <person name="Yang W.-C."/>
            <person name="Schijlen E."/>
            <person name="Repin R."/>
            <person name="Schilthuizen M."/>
            <person name="Schranz E."/>
            <person name="Heidstra R."/>
            <person name="Miyata K."/>
            <person name="Fedorova E."/>
            <person name="Kohlen W."/>
            <person name="Bisseling T."/>
            <person name="Smit S."/>
            <person name="Geurts R."/>
        </authorList>
    </citation>
    <scope>NUCLEOTIDE SEQUENCE [LARGE SCALE GENOMIC DNA]</scope>
    <source>
        <strain evidence="2">cv. RG33-2</strain>
    </source>
</reference>
<dbReference type="EMBL" id="JXTC01000113">
    <property type="protein sequence ID" value="PON87731.1"/>
    <property type="molecule type" value="Genomic_DNA"/>
</dbReference>
<proteinExistence type="predicted"/>
<gene>
    <name evidence="1" type="ORF">TorRG33x02_164260</name>
</gene>
<dbReference type="OrthoDB" id="8042871at2759"/>
<organism evidence="1 2">
    <name type="scientific">Trema orientale</name>
    <name type="common">Charcoal tree</name>
    <name type="synonym">Celtis orientalis</name>
    <dbReference type="NCBI Taxonomy" id="63057"/>
    <lineage>
        <taxon>Eukaryota</taxon>
        <taxon>Viridiplantae</taxon>
        <taxon>Streptophyta</taxon>
        <taxon>Embryophyta</taxon>
        <taxon>Tracheophyta</taxon>
        <taxon>Spermatophyta</taxon>
        <taxon>Magnoliopsida</taxon>
        <taxon>eudicotyledons</taxon>
        <taxon>Gunneridae</taxon>
        <taxon>Pentapetalae</taxon>
        <taxon>rosids</taxon>
        <taxon>fabids</taxon>
        <taxon>Rosales</taxon>
        <taxon>Cannabaceae</taxon>
        <taxon>Trema</taxon>
    </lineage>
</organism>
<keyword evidence="2" id="KW-1185">Reference proteome</keyword>
<name>A0A2P5EQ98_TREOI</name>
<dbReference type="Proteomes" id="UP000237000">
    <property type="component" value="Unassembled WGS sequence"/>
</dbReference>
<evidence type="ECO:0000313" key="2">
    <source>
        <dbReference type="Proteomes" id="UP000237000"/>
    </source>
</evidence>
<evidence type="ECO:0008006" key="3">
    <source>
        <dbReference type="Google" id="ProtNLM"/>
    </source>
</evidence>
<dbReference type="Pfam" id="PF14223">
    <property type="entry name" value="Retrotran_gag_2"/>
    <property type="match status" value="1"/>
</dbReference>
<protein>
    <recommendedName>
        <fullName evidence="3">Retrovirus-related Pol polyprotein from transposon TNT 1-94</fullName>
    </recommendedName>
</protein>
<sequence>MTASSSTKFDMPRFNDSNHLAWKLKMHAILIKDGYAVALKGKENNPKEIKDQVFDDELAMPNIYLALDEVVLFNVSEETKAKCLWKKLQNLYEEKSMSNKIFLRKKLYNLKMAKDSSFQEHLSKFNTLISRLVAISVDEKERASLMLCSKPESLGYLDW</sequence>
<dbReference type="InParanoid" id="A0A2P5EQ98"/>